<dbReference type="CDD" id="cd06225">
    <property type="entry name" value="HAMP"/>
    <property type="match status" value="1"/>
</dbReference>
<dbReference type="CDD" id="cd00075">
    <property type="entry name" value="HATPase"/>
    <property type="match status" value="1"/>
</dbReference>
<evidence type="ECO:0000256" key="7">
    <source>
        <dbReference type="ARBA" id="ARBA00022777"/>
    </source>
</evidence>
<evidence type="ECO:0000313" key="15">
    <source>
        <dbReference type="Proteomes" id="UP000675781"/>
    </source>
</evidence>
<dbReference type="Pfam" id="PF00512">
    <property type="entry name" value="HisKA"/>
    <property type="match status" value="1"/>
</dbReference>
<dbReference type="InterPro" id="IPR003594">
    <property type="entry name" value="HATPase_dom"/>
</dbReference>
<dbReference type="InterPro" id="IPR036890">
    <property type="entry name" value="HATPase_C_sf"/>
</dbReference>
<dbReference type="InterPro" id="IPR005467">
    <property type="entry name" value="His_kinase_dom"/>
</dbReference>
<dbReference type="SUPFAM" id="SSF158472">
    <property type="entry name" value="HAMP domain-like"/>
    <property type="match status" value="1"/>
</dbReference>
<dbReference type="InterPro" id="IPR003660">
    <property type="entry name" value="HAMP_dom"/>
</dbReference>
<dbReference type="GO" id="GO:0000155">
    <property type="term" value="F:phosphorelay sensor kinase activity"/>
    <property type="evidence" value="ECO:0007669"/>
    <property type="project" value="InterPro"/>
</dbReference>
<dbReference type="EC" id="2.7.13.3" evidence="3"/>
<dbReference type="Gene3D" id="1.10.287.130">
    <property type="match status" value="1"/>
</dbReference>
<reference evidence="14" key="1">
    <citation type="submission" date="2021-04" db="EMBL/GenBank/DDBJ databases">
        <title>Genome based classification of Actinospica acidithermotolerans sp. nov., an actinobacterium isolated from an Indonesian hot spring.</title>
        <authorList>
            <person name="Kusuma A.B."/>
            <person name="Putra K.E."/>
            <person name="Nafisah S."/>
            <person name="Loh J."/>
            <person name="Nouioui I."/>
            <person name="Goodfellow M."/>
        </authorList>
    </citation>
    <scope>NUCLEOTIDE SEQUENCE</scope>
    <source>
        <strain evidence="14">CSCA 57</strain>
    </source>
</reference>
<evidence type="ECO:0000259" key="13">
    <source>
        <dbReference type="PROSITE" id="PS50885"/>
    </source>
</evidence>
<keyword evidence="6 11" id="KW-0812">Transmembrane</keyword>
<dbReference type="PRINTS" id="PR00344">
    <property type="entry name" value="BCTRLSENSOR"/>
</dbReference>
<comment type="caution">
    <text evidence="14">The sequence shown here is derived from an EMBL/GenBank/DDBJ whole genome shotgun (WGS) entry which is preliminary data.</text>
</comment>
<dbReference type="SMART" id="SM00387">
    <property type="entry name" value="HATPase_c"/>
    <property type="match status" value="1"/>
</dbReference>
<feature type="domain" description="Histidine kinase" evidence="12">
    <location>
        <begin position="246"/>
        <end position="452"/>
    </location>
</feature>
<keyword evidence="15" id="KW-1185">Reference proteome</keyword>
<dbReference type="EMBL" id="JAGSOG010000071">
    <property type="protein sequence ID" value="MBR7834814.1"/>
    <property type="molecule type" value="Genomic_DNA"/>
</dbReference>
<evidence type="ECO:0000256" key="4">
    <source>
        <dbReference type="ARBA" id="ARBA00022553"/>
    </source>
</evidence>
<dbReference type="SMART" id="SM00304">
    <property type="entry name" value="HAMP"/>
    <property type="match status" value="1"/>
</dbReference>
<proteinExistence type="predicted"/>
<dbReference type="SMART" id="SM00388">
    <property type="entry name" value="HisKA"/>
    <property type="match status" value="1"/>
</dbReference>
<dbReference type="Gene3D" id="6.10.340.10">
    <property type="match status" value="1"/>
</dbReference>
<feature type="domain" description="HAMP" evidence="13">
    <location>
        <begin position="185"/>
        <end position="238"/>
    </location>
</feature>
<dbReference type="InterPro" id="IPR003661">
    <property type="entry name" value="HisK_dim/P_dom"/>
</dbReference>
<comment type="catalytic activity">
    <reaction evidence="1">
        <text>ATP + protein L-histidine = ADP + protein N-phospho-L-histidine.</text>
        <dbReference type="EC" id="2.7.13.3"/>
    </reaction>
</comment>
<dbReference type="RefSeq" id="WP_212529327.1">
    <property type="nucleotide sequence ID" value="NZ_JAGSOG010000071.1"/>
</dbReference>
<dbReference type="PANTHER" id="PTHR45436">
    <property type="entry name" value="SENSOR HISTIDINE KINASE YKOH"/>
    <property type="match status" value="1"/>
</dbReference>
<organism evidence="14 15">
    <name type="scientific">Actinospica durhamensis</name>
    <dbReference type="NCBI Taxonomy" id="1508375"/>
    <lineage>
        <taxon>Bacteria</taxon>
        <taxon>Bacillati</taxon>
        <taxon>Actinomycetota</taxon>
        <taxon>Actinomycetes</taxon>
        <taxon>Catenulisporales</taxon>
        <taxon>Actinospicaceae</taxon>
        <taxon>Actinospica</taxon>
    </lineage>
</organism>
<keyword evidence="5" id="KW-0808">Transferase</keyword>
<gene>
    <name evidence="14" type="ORF">KDL01_16175</name>
</gene>
<feature type="transmembrane region" description="Helical" evidence="11">
    <location>
        <begin position="161"/>
        <end position="181"/>
    </location>
</feature>
<evidence type="ECO:0000256" key="10">
    <source>
        <dbReference type="ARBA" id="ARBA00023136"/>
    </source>
</evidence>
<evidence type="ECO:0000256" key="1">
    <source>
        <dbReference type="ARBA" id="ARBA00000085"/>
    </source>
</evidence>
<evidence type="ECO:0000256" key="11">
    <source>
        <dbReference type="SAM" id="Phobius"/>
    </source>
</evidence>
<keyword evidence="9" id="KW-0902">Two-component regulatory system</keyword>
<dbReference type="InterPro" id="IPR036097">
    <property type="entry name" value="HisK_dim/P_sf"/>
</dbReference>
<keyword evidence="10 11" id="KW-0472">Membrane</keyword>
<accession>A0A941EVR3</accession>
<protein>
    <recommendedName>
        <fullName evidence="3">histidine kinase</fullName>
        <ecNumber evidence="3">2.7.13.3</ecNumber>
    </recommendedName>
</protein>
<dbReference type="PANTHER" id="PTHR45436:SF5">
    <property type="entry name" value="SENSOR HISTIDINE KINASE TRCS"/>
    <property type="match status" value="1"/>
</dbReference>
<dbReference type="Proteomes" id="UP000675781">
    <property type="component" value="Unassembled WGS sequence"/>
</dbReference>
<keyword evidence="4" id="KW-0597">Phosphoprotein</keyword>
<sequence>MTRRIAGTFIALLSTLMVLAVVPLGLSIASNERTSFRFDADSAARTVANAAEEHLSDHHSDAEMLAALSTAAARGDCATVYDSDGVELNASKCPHDFRSPANALARRVLGGDHGENPDEDLTTQEGQWLLVGVPVGDDGQVTGAVVYARSMDPTDDRIEAMWGWLAITGFGVLALAAYLSVRLARWVSRPLEGLGDAAARLGAGDLSVRADPQTGPEQVRRLAETFDWMAERIETLVRGHRSWLADVSHQLRTPLTALRLRLDLLAADVPDEHAAAEFAAAQEEIARLSRLVDGLLAVARTEAAVPQRKPVRIDTVARERLAAWEPVAAERGVRLSEETEPVTAALGAGDLEQMLDNLVANALEAVGESGHVRIEALRRDGRALIRVVDDGPGLSDERKQAAFHRYGHPEPRGHGLGLAIVQRLAAVNGGDAFLRDTPGGGLTAELDLGPAT</sequence>
<dbReference type="Pfam" id="PF00672">
    <property type="entry name" value="HAMP"/>
    <property type="match status" value="1"/>
</dbReference>
<dbReference type="Gene3D" id="3.30.565.10">
    <property type="entry name" value="Histidine kinase-like ATPase, C-terminal domain"/>
    <property type="match status" value="1"/>
</dbReference>
<dbReference type="Pfam" id="PF02518">
    <property type="entry name" value="HATPase_c"/>
    <property type="match status" value="1"/>
</dbReference>
<evidence type="ECO:0000256" key="8">
    <source>
        <dbReference type="ARBA" id="ARBA00022989"/>
    </source>
</evidence>
<evidence type="ECO:0000259" key="12">
    <source>
        <dbReference type="PROSITE" id="PS50109"/>
    </source>
</evidence>
<evidence type="ECO:0000313" key="14">
    <source>
        <dbReference type="EMBL" id="MBR7834814.1"/>
    </source>
</evidence>
<dbReference type="SUPFAM" id="SSF47384">
    <property type="entry name" value="Homodimeric domain of signal transducing histidine kinase"/>
    <property type="match status" value="1"/>
</dbReference>
<dbReference type="InterPro" id="IPR004358">
    <property type="entry name" value="Sig_transdc_His_kin-like_C"/>
</dbReference>
<keyword evidence="8 11" id="KW-1133">Transmembrane helix</keyword>
<dbReference type="PROSITE" id="PS50885">
    <property type="entry name" value="HAMP"/>
    <property type="match status" value="1"/>
</dbReference>
<dbReference type="PROSITE" id="PS50109">
    <property type="entry name" value="HIS_KIN"/>
    <property type="match status" value="1"/>
</dbReference>
<name>A0A941EVR3_9ACTN</name>
<dbReference type="GO" id="GO:0005886">
    <property type="term" value="C:plasma membrane"/>
    <property type="evidence" value="ECO:0007669"/>
    <property type="project" value="UniProtKB-SubCell"/>
</dbReference>
<dbReference type="AlphaFoldDB" id="A0A941EVR3"/>
<evidence type="ECO:0000256" key="5">
    <source>
        <dbReference type="ARBA" id="ARBA00022679"/>
    </source>
</evidence>
<evidence type="ECO:0000256" key="6">
    <source>
        <dbReference type="ARBA" id="ARBA00022692"/>
    </source>
</evidence>
<keyword evidence="7 14" id="KW-0418">Kinase</keyword>
<dbReference type="SUPFAM" id="SSF55874">
    <property type="entry name" value="ATPase domain of HSP90 chaperone/DNA topoisomerase II/histidine kinase"/>
    <property type="match status" value="1"/>
</dbReference>
<evidence type="ECO:0000256" key="9">
    <source>
        <dbReference type="ARBA" id="ARBA00023012"/>
    </source>
</evidence>
<evidence type="ECO:0000256" key="2">
    <source>
        <dbReference type="ARBA" id="ARBA00004236"/>
    </source>
</evidence>
<comment type="subcellular location">
    <subcellularLocation>
        <location evidence="2">Cell membrane</location>
    </subcellularLocation>
</comment>
<evidence type="ECO:0000256" key="3">
    <source>
        <dbReference type="ARBA" id="ARBA00012438"/>
    </source>
</evidence>
<dbReference type="InterPro" id="IPR050428">
    <property type="entry name" value="TCS_sensor_his_kinase"/>
</dbReference>